<dbReference type="Proteomes" id="UP001500443">
    <property type="component" value="Unassembled WGS sequence"/>
</dbReference>
<dbReference type="Pfam" id="PF01757">
    <property type="entry name" value="Acyl_transf_3"/>
    <property type="match status" value="1"/>
</dbReference>
<feature type="transmembrane region" description="Helical" evidence="2">
    <location>
        <begin position="326"/>
        <end position="343"/>
    </location>
</feature>
<reference evidence="5 6" key="1">
    <citation type="journal article" date="2019" name="Int. J. Syst. Evol. Microbiol.">
        <title>The Global Catalogue of Microorganisms (GCM) 10K type strain sequencing project: providing services to taxonomists for standard genome sequencing and annotation.</title>
        <authorList>
            <consortium name="The Broad Institute Genomics Platform"/>
            <consortium name="The Broad Institute Genome Sequencing Center for Infectious Disease"/>
            <person name="Wu L."/>
            <person name="Ma J."/>
        </authorList>
    </citation>
    <scope>NUCLEOTIDE SEQUENCE [LARGE SCALE GENOMIC DNA]</scope>
    <source>
        <strain evidence="5 6">JCM 15481</strain>
    </source>
</reference>
<dbReference type="Pfam" id="PF19040">
    <property type="entry name" value="SGNH"/>
    <property type="match status" value="1"/>
</dbReference>
<dbReference type="InterPro" id="IPR002656">
    <property type="entry name" value="Acyl_transf_3_dom"/>
</dbReference>
<keyword evidence="2" id="KW-1133">Transmembrane helix</keyword>
<feature type="compositionally biased region" description="Basic and acidic residues" evidence="1">
    <location>
        <begin position="14"/>
        <end position="23"/>
    </location>
</feature>
<feature type="region of interest" description="Disordered" evidence="1">
    <location>
        <begin position="1"/>
        <end position="33"/>
    </location>
</feature>
<keyword evidence="2" id="KW-0812">Transmembrane</keyword>
<feature type="domain" description="Acyltransferase 3" evidence="3">
    <location>
        <begin position="35"/>
        <end position="359"/>
    </location>
</feature>
<evidence type="ECO:0000259" key="4">
    <source>
        <dbReference type="Pfam" id="PF19040"/>
    </source>
</evidence>
<dbReference type="GO" id="GO:0016787">
    <property type="term" value="F:hydrolase activity"/>
    <property type="evidence" value="ECO:0007669"/>
    <property type="project" value="UniProtKB-KW"/>
</dbReference>
<dbReference type="InterPro" id="IPR043968">
    <property type="entry name" value="SGNH"/>
</dbReference>
<evidence type="ECO:0000256" key="1">
    <source>
        <dbReference type="SAM" id="MobiDB-lite"/>
    </source>
</evidence>
<evidence type="ECO:0000313" key="6">
    <source>
        <dbReference type="Proteomes" id="UP001500443"/>
    </source>
</evidence>
<feature type="domain" description="SGNH" evidence="4">
    <location>
        <begin position="507"/>
        <end position="713"/>
    </location>
</feature>
<evidence type="ECO:0000256" key="2">
    <source>
        <dbReference type="SAM" id="Phobius"/>
    </source>
</evidence>
<dbReference type="PANTHER" id="PTHR23028:SF53">
    <property type="entry name" value="ACYL_TRANSF_3 DOMAIN-CONTAINING PROTEIN"/>
    <property type="match status" value="1"/>
</dbReference>
<keyword evidence="6" id="KW-1185">Reference proteome</keyword>
<evidence type="ECO:0000259" key="3">
    <source>
        <dbReference type="Pfam" id="PF01757"/>
    </source>
</evidence>
<dbReference type="InterPro" id="IPR050879">
    <property type="entry name" value="Acyltransferase_3"/>
</dbReference>
<feature type="transmembrane region" description="Helical" evidence="2">
    <location>
        <begin position="173"/>
        <end position="189"/>
    </location>
</feature>
<feature type="transmembrane region" description="Helical" evidence="2">
    <location>
        <begin position="349"/>
        <end position="366"/>
    </location>
</feature>
<dbReference type="RefSeq" id="WP_344292259.1">
    <property type="nucleotide sequence ID" value="NZ_BAAAPF010000207.1"/>
</dbReference>
<name>A0ABN2ZBA0_9ACTN</name>
<proteinExistence type="predicted"/>
<accession>A0ABN2ZBA0</accession>
<feature type="transmembrane region" description="Helical" evidence="2">
    <location>
        <begin position="101"/>
        <end position="121"/>
    </location>
</feature>
<keyword evidence="5" id="KW-0378">Hydrolase</keyword>
<feature type="transmembrane region" description="Helical" evidence="2">
    <location>
        <begin position="226"/>
        <end position="247"/>
    </location>
</feature>
<organism evidence="5 6">
    <name type="scientific">Streptomyces synnematoformans</name>
    <dbReference type="NCBI Taxonomy" id="415721"/>
    <lineage>
        <taxon>Bacteria</taxon>
        <taxon>Bacillati</taxon>
        <taxon>Actinomycetota</taxon>
        <taxon>Actinomycetes</taxon>
        <taxon>Kitasatosporales</taxon>
        <taxon>Streptomycetaceae</taxon>
        <taxon>Streptomyces</taxon>
    </lineage>
</organism>
<feature type="transmembrane region" description="Helical" evidence="2">
    <location>
        <begin position="284"/>
        <end position="305"/>
    </location>
</feature>
<feature type="transmembrane region" description="Helical" evidence="2">
    <location>
        <begin position="201"/>
        <end position="220"/>
    </location>
</feature>
<gene>
    <name evidence="5" type="ORF">GCM10009802_49300</name>
</gene>
<evidence type="ECO:0000313" key="5">
    <source>
        <dbReference type="EMBL" id="GAA2139351.1"/>
    </source>
</evidence>
<dbReference type="EMBL" id="BAAAPF010000207">
    <property type="protein sequence ID" value="GAA2139351.1"/>
    <property type="molecule type" value="Genomic_DNA"/>
</dbReference>
<feature type="transmembrane region" description="Helical" evidence="2">
    <location>
        <begin position="259"/>
        <end position="278"/>
    </location>
</feature>
<feature type="transmembrane region" description="Helical" evidence="2">
    <location>
        <begin position="387"/>
        <end position="406"/>
    </location>
</feature>
<protein>
    <submittedName>
        <fullName evidence="5">SGNH hydrolase domain-containing protein</fullName>
    </submittedName>
</protein>
<sequence length="734" mass="77794">MHGQQAPALDAPDPTERRSRPDTRPAGPSRGFRPDVEGLRAVAVGVVLLYHAGVPLISGGYVGVDVFFVISGFLITGLLVRELERSGRISLTGFYARRARRLLPSTAVVLAAVALLAWLLMSPVERKTVAKDLAAAALYVVNWQQASLAVDYSALGADASPVQHFWSLAVEEQFYLVWPLLIIAIGWWCKRGGGRSVRPRLALALGGIAVASFAYSVYLTREEAGAAYFSTFTRGWELAVGGLLALVPADAWRRLPGRVAAVLAAGGLTAIAVAALRFSDETPFPGSAAALPVLGAAAVIAAGAARQDTAGARLLGTAPMRYVGRLSYSWYLWHWPAVAFATVKWPDITTAQLAVVVAASWVPAALTHKLVEDPVRVSRALAPVGRGLVLGLACTAAGALLGWLTWATVPTMKLADPSQAVGAAALKDSMKVQESAAVLSPLPEDADADEGEVYESGCHAGQRDTEAGGCVYVNDADRTGDGSRALRPDVTVVGDKAGGDRKAKGVEIDVVLFGDSHAAQYAPALLSVAEKRGWNVAVLTKSACTPAKTTIYNRQYERAYTECDAWRASAVEHITASDPGLVLVGNRDDQAAMNGDDKLDGEENTAALRDGMSATLGELKDSGARVRALADIPYPPEDIPSCVSANTDRLQDCAFPLREGLEYEQVTPQAAKRAGVPVIDLAPELCPDGTCPAVIGNVIVYRAGEHITETYMQTLTGWLDDQLPKNVRGEKDSR</sequence>
<comment type="caution">
    <text evidence="5">The sequence shown here is derived from an EMBL/GenBank/DDBJ whole genome shotgun (WGS) entry which is preliminary data.</text>
</comment>
<dbReference type="PANTHER" id="PTHR23028">
    <property type="entry name" value="ACETYLTRANSFERASE"/>
    <property type="match status" value="1"/>
</dbReference>
<feature type="transmembrane region" description="Helical" evidence="2">
    <location>
        <begin position="60"/>
        <end position="80"/>
    </location>
</feature>
<keyword evidence="2" id="KW-0472">Membrane</keyword>